<feature type="compositionally biased region" description="Basic and acidic residues" evidence="2">
    <location>
        <begin position="98"/>
        <end position="108"/>
    </location>
</feature>
<feature type="compositionally biased region" description="Polar residues" evidence="2">
    <location>
        <begin position="65"/>
        <end position="75"/>
    </location>
</feature>
<proteinExistence type="predicted"/>
<dbReference type="CDD" id="cd00317">
    <property type="entry name" value="cyclophilin"/>
    <property type="match status" value="1"/>
</dbReference>
<name>A0A2Z2J3X9_CORST</name>
<feature type="transmembrane region" description="Helical" evidence="3">
    <location>
        <begin position="31"/>
        <end position="52"/>
    </location>
</feature>
<keyword evidence="3" id="KW-0472">Membrane</keyword>
<comment type="function">
    <text evidence="1">PPIases accelerate the folding of proteins. It catalyzes the cis-trans isomerization of proline imidic peptide bonds in oligopeptides.</text>
</comment>
<sequence>MPNNAQRREEALNSLERELKARDRKEKTRPLGVVAASLVVILALVGGIYFFATRDNSEEKVVAEDSSTAAAPSQDETPEATALSGKRKEALPASVQCKYEDEGRDDNGAKAPSGKDISTKGTVQVTFKTNQGDIAMDLDRSIAPCTVQAITSLAKSGFYDGTICHRMTSGGLNVLQCGDPTGTGSGGPGFSFANEYPTDEVDSSAGQQPVTYPKGSIAMANSGKDTNGSQFFINYDDSMLTPDYTYFGNLTDEGQKTMDKIAKIGVEGGATDGKPAEEIKISTVTVSS</sequence>
<dbReference type="Proteomes" id="UP000250197">
    <property type="component" value="Chromosome"/>
</dbReference>
<protein>
    <submittedName>
        <fullName evidence="5">Isomerase</fullName>
    </submittedName>
</protein>
<dbReference type="PANTHER" id="PTHR45625">
    <property type="entry name" value="PEPTIDYL-PROLYL CIS-TRANS ISOMERASE-RELATED"/>
    <property type="match status" value="1"/>
</dbReference>
<keyword evidence="5" id="KW-0413">Isomerase</keyword>
<evidence type="ECO:0000259" key="4">
    <source>
        <dbReference type="PROSITE" id="PS50072"/>
    </source>
</evidence>
<gene>
    <name evidence="5" type="ORF">CBE89_06540</name>
</gene>
<reference evidence="5 6" key="1">
    <citation type="submission" date="2017-05" db="EMBL/GenBank/DDBJ databases">
        <title>Complete genome sequence of Corynebacterium striatum KC-Na-1 isolated from Neophocaena asiaeorientalis in Korea.</title>
        <authorList>
            <person name="Kim J.H."/>
            <person name="Lee K."/>
        </authorList>
    </citation>
    <scope>NUCLEOTIDE SEQUENCE [LARGE SCALE GENOMIC DNA]</scope>
    <source>
        <strain evidence="5 6">KC-Na-01</strain>
    </source>
</reference>
<feature type="region of interest" description="Disordered" evidence="2">
    <location>
        <begin position="63"/>
        <end position="117"/>
    </location>
</feature>
<evidence type="ECO:0000256" key="3">
    <source>
        <dbReference type="SAM" id="Phobius"/>
    </source>
</evidence>
<dbReference type="Pfam" id="PF00160">
    <property type="entry name" value="Pro_isomerase"/>
    <property type="match status" value="1"/>
</dbReference>
<dbReference type="InterPro" id="IPR044666">
    <property type="entry name" value="Cyclophilin_A-like"/>
</dbReference>
<dbReference type="InterPro" id="IPR029000">
    <property type="entry name" value="Cyclophilin-like_dom_sf"/>
</dbReference>
<accession>A0A2Z2J3X9</accession>
<evidence type="ECO:0000256" key="1">
    <source>
        <dbReference type="ARBA" id="ARBA00002388"/>
    </source>
</evidence>
<dbReference type="EMBL" id="CP021252">
    <property type="protein sequence ID" value="ART21187.1"/>
    <property type="molecule type" value="Genomic_DNA"/>
</dbReference>
<evidence type="ECO:0000256" key="2">
    <source>
        <dbReference type="SAM" id="MobiDB-lite"/>
    </source>
</evidence>
<evidence type="ECO:0000313" key="5">
    <source>
        <dbReference type="EMBL" id="ART21187.1"/>
    </source>
</evidence>
<dbReference type="AlphaFoldDB" id="A0A2Z2J3X9"/>
<keyword evidence="3" id="KW-1133">Transmembrane helix</keyword>
<dbReference type="Gene3D" id="2.40.100.10">
    <property type="entry name" value="Cyclophilin-like"/>
    <property type="match status" value="1"/>
</dbReference>
<keyword evidence="3" id="KW-0812">Transmembrane</keyword>
<dbReference type="KEGG" id="cstr:CBE89_06540"/>
<evidence type="ECO:0000313" key="6">
    <source>
        <dbReference type="Proteomes" id="UP000250197"/>
    </source>
</evidence>
<dbReference type="PROSITE" id="PS50072">
    <property type="entry name" value="CSA_PPIASE_2"/>
    <property type="match status" value="1"/>
</dbReference>
<dbReference type="GO" id="GO:0003755">
    <property type="term" value="F:peptidyl-prolyl cis-trans isomerase activity"/>
    <property type="evidence" value="ECO:0007669"/>
    <property type="project" value="InterPro"/>
</dbReference>
<dbReference type="InterPro" id="IPR002130">
    <property type="entry name" value="Cyclophilin-type_PPIase_dom"/>
</dbReference>
<feature type="domain" description="PPIase cyclophilin-type" evidence="4">
    <location>
        <begin position="132"/>
        <end position="286"/>
    </location>
</feature>
<organism evidence="5 6">
    <name type="scientific">Corynebacterium striatum</name>
    <dbReference type="NCBI Taxonomy" id="43770"/>
    <lineage>
        <taxon>Bacteria</taxon>
        <taxon>Bacillati</taxon>
        <taxon>Actinomycetota</taxon>
        <taxon>Actinomycetes</taxon>
        <taxon>Mycobacteriales</taxon>
        <taxon>Corynebacteriaceae</taxon>
        <taxon>Corynebacterium</taxon>
    </lineage>
</organism>
<dbReference type="SUPFAM" id="SSF50891">
    <property type="entry name" value="Cyclophilin-like"/>
    <property type="match status" value="1"/>
</dbReference>
<dbReference type="PANTHER" id="PTHR45625:SF3">
    <property type="entry name" value="PEPTIDYL-PROLYL CIS-TRANS ISOMERASE B-RELATED"/>
    <property type="match status" value="1"/>
</dbReference>
<dbReference type="RefSeq" id="WP_086891290.1">
    <property type="nucleotide sequence ID" value="NZ_CP021252.1"/>
</dbReference>